<feature type="compositionally biased region" description="Low complexity" evidence="1">
    <location>
        <begin position="773"/>
        <end position="782"/>
    </location>
</feature>
<keyword evidence="3" id="KW-1185">Reference proteome</keyword>
<feature type="region of interest" description="Disordered" evidence="1">
    <location>
        <begin position="913"/>
        <end position="973"/>
    </location>
</feature>
<feature type="compositionally biased region" description="Low complexity" evidence="1">
    <location>
        <begin position="114"/>
        <end position="125"/>
    </location>
</feature>
<evidence type="ECO:0000313" key="2">
    <source>
        <dbReference type="EMBL" id="EFQ98107.1"/>
    </source>
</evidence>
<dbReference type="Proteomes" id="UP000002669">
    <property type="component" value="Unassembled WGS sequence"/>
</dbReference>
<proteinExistence type="predicted"/>
<feature type="compositionally biased region" description="Basic residues" evidence="1">
    <location>
        <begin position="451"/>
        <end position="460"/>
    </location>
</feature>
<evidence type="ECO:0000313" key="3">
    <source>
        <dbReference type="Proteomes" id="UP000002669"/>
    </source>
</evidence>
<dbReference type="HOGENOM" id="CLU_011198_0_0_1"/>
<evidence type="ECO:0000256" key="1">
    <source>
        <dbReference type="SAM" id="MobiDB-lite"/>
    </source>
</evidence>
<dbReference type="EMBL" id="DS989822">
    <property type="protein sequence ID" value="EFQ98107.1"/>
    <property type="molecule type" value="Genomic_DNA"/>
</dbReference>
<dbReference type="OrthoDB" id="4159838at2759"/>
<gene>
    <name evidence="2" type="ORF">MGYG_01145</name>
</gene>
<dbReference type="eggNOG" id="ENOG502S27H">
    <property type="taxonomic scope" value="Eukaryota"/>
</dbReference>
<dbReference type="GeneID" id="10032384"/>
<dbReference type="RefSeq" id="XP_003177059.1">
    <property type="nucleotide sequence ID" value="XM_003177011.1"/>
</dbReference>
<organism evidence="3">
    <name type="scientific">Arthroderma gypseum (strain ATCC MYA-4604 / CBS 118893)</name>
    <name type="common">Microsporum gypseum</name>
    <dbReference type="NCBI Taxonomy" id="535722"/>
    <lineage>
        <taxon>Eukaryota</taxon>
        <taxon>Fungi</taxon>
        <taxon>Dikarya</taxon>
        <taxon>Ascomycota</taxon>
        <taxon>Pezizomycotina</taxon>
        <taxon>Eurotiomycetes</taxon>
        <taxon>Eurotiomycetidae</taxon>
        <taxon>Onygenales</taxon>
        <taxon>Arthrodermataceae</taxon>
        <taxon>Nannizzia</taxon>
    </lineage>
</organism>
<feature type="region of interest" description="Disordered" evidence="1">
    <location>
        <begin position="59"/>
        <end position="134"/>
    </location>
</feature>
<dbReference type="InParanoid" id="E5QYY4"/>
<sequence>MGPSHINSRAKPPPPQVPINLRWCNRALRPLTSIYLRLEKHWRISPLRDEEYIRRAYGGGESSFSSSQNVRRSMSASGNASDSESSKEDPTWVPGDASRKPIKHRYSGRKESSRTSSRSKAVVKSPETERLQPGQLAIATPLILGKRRMIPLSKMPAPGDGSTENEMPQKEKIFSYSRRKSLGNSWSLGEIAHGIEDTYNDPSYVAIVQTIFSAWDTLLRMSGPQQSNPQTGAKSLLSMALSTTSKYILQEQERINSLEEKDEETDVAGCIITELEKMYTMGGNGWRPLKELVRSHGIHLMCEAIRRRWLSPQLSRRLVLQSFSLQAHDAASALLTAMISLSPVIPPPVRLDSNLFKPSHSVALHTLETYVRPSGSFSILFREMASLLDRGRLPAEWLATDSMKYYLTSALQSLATDDEHSFASLRLITSAILAAAGSKRTIPAQVLNNLRRSKRGTTRNRKSESEASFTGSCLGPKTSCHDPISIALSNSITSILTVLSGSHVAKFGFGKAKASSLYNLLSFLSTIVQRDIERNLFDKGKNKLNLQPTRACTILLSDFLANFLGNGNKESQRQAAIHASPILHNLGYLTGMHKNKKELVEELADFVLQVARCLGRVRNDNGFEVAKRFTLAFNSSSVKRHPILRLVLSKVAVEVALKFAEATCLQEHHDWASYIQDQAAACGLDIADVHDMQPLTPSLRRSETGFRWEDGIGEWVAKTPIFSQAKSSRSTSPLPNCTVPASQCGMTDHKMEISDTEESVSRSSTMSNQNKDSSSVSSEYSDSPPPPKRKRLTSAFGDQNFTRATERGQNNPCYLQRQTARRRSSDMDSRPDHNESRQCWLGPRKPVHNTTTDHRRSTGGALIHGSSKNVAVVIEVPRKRKASDSGAVPKERIICRRKRRATEPFGSISTAFDTTDKEEETEDEEEEDILSHAPALSQRFKHRIRHQTAPRQPQIRHKEFRRARPRRSTRLSLGERVIPCSDSSDDELSFC</sequence>
<feature type="compositionally biased region" description="Polar residues" evidence="1">
    <location>
        <begin position="761"/>
        <end position="772"/>
    </location>
</feature>
<protein>
    <submittedName>
        <fullName evidence="2">Uncharacterized protein</fullName>
    </submittedName>
</protein>
<feature type="compositionally biased region" description="Acidic residues" evidence="1">
    <location>
        <begin position="916"/>
        <end position="928"/>
    </location>
</feature>
<name>E5QYY4_ARTGP</name>
<feature type="compositionally biased region" description="Low complexity" evidence="1">
    <location>
        <begin position="62"/>
        <end position="83"/>
    </location>
</feature>
<feature type="compositionally biased region" description="Basic residues" evidence="1">
    <location>
        <begin position="939"/>
        <end position="969"/>
    </location>
</feature>
<feature type="compositionally biased region" description="Basic and acidic residues" evidence="1">
    <location>
        <begin position="823"/>
        <end position="836"/>
    </location>
</feature>
<dbReference type="OMA" id="CGMHISR"/>
<reference evidence="3" key="1">
    <citation type="journal article" date="2012" name="MBio">
        <title>Comparative genome analysis of Trichophyton rubrum and related dermatophytes reveals candidate genes involved in infection.</title>
        <authorList>
            <person name="Martinez D.A."/>
            <person name="Oliver B.G."/>
            <person name="Graeser Y."/>
            <person name="Goldberg J.M."/>
            <person name="Li W."/>
            <person name="Martinez-Rossi N.M."/>
            <person name="Monod M."/>
            <person name="Shelest E."/>
            <person name="Barton R.C."/>
            <person name="Birch E."/>
            <person name="Brakhage A.A."/>
            <person name="Chen Z."/>
            <person name="Gurr S.J."/>
            <person name="Heiman D."/>
            <person name="Heitman J."/>
            <person name="Kosti I."/>
            <person name="Rossi A."/>
            <person name="Saif S."/>
            <person name="Samalova M."/>
            <person name="Saunders C.W."/>
            <person name="Shea T."/>
            <person name="Summerbell R.C."/>
            <person name="Xu J."/>
            <person name="Young S."/>
            <person name="Zeng Q."/>
            <person name="Birren B.W."/>
            <person name="Cuomo C.A."/>
            <person name="White T.C."/>
        </authorList>
    </citation>
    <scope>NUCLEOTIDE SEQUENCE [LARGE SCALE GENOMIC DNA]</scope>
    <source>
        <strain evidence="3">ATCC MYA-4604 / CBS 118893</strain>
    </source>
</reference>
<feature type="compositionally biased region" description="Polar residues" evidence="1">
    <location>
        <begin position="724"/>
        <end position="745"/>
    </location>
</feature>
<accession>E5QYY4</accession>
<dbReference type="AlphaFoldDB" id="E5QYY4"/>
<feature type="region of interest" description="Disordered" evidence="1">
    <location>
        <begin position="724"/>
        <end position="864"/>
    </location>
</feature>
<dbReference type="VEuPathDB" id="FungiDB:MGYG_01145"/>
<feature type="compositionally biased region" description="Polar residues" evidence="1">
    <location>
        <begin position="796"/>
        <end position="818"/>
    </location>
</feature>
<feature type="region of interest" description="Disordered" evidence="1">
    <location>
        <begin position="451"/>
        <end position="471"/>
    </location>
</feature>